<reference evidence="6" key="2">
    <citation type="journal article" date="2024" name="Plant">
        <title>Genomic evolution and insights into agronomic trait innovations of Sesamum species.</title>
        <authorList>
            <person name="Miao H."/>
            <person name="Wang L."/>
            <person name="Qu L."/>
            <person name="Liu H."/>
            <person name="Sun Y."/>
            <person name="Le M."/>
            <person name="Wang Q."/>
            <person name="Wei S."/>
            <person name="Zheng Y."/>
            <person name="Lin W."/>
            <person name="Duan Y."/>
            <person name="Cao H."/>
            <person name="Xiong S."/>
            <person name="Wang X."/>
            <person name="Wei L."/>
            <person name="Li C."/>
            <person name="Ma Q."/>
            <person name="Ju M."/>
            <person name="Zhao R."/>
            <person name="Li G."/>
            <person name="Mu C."/>
            <person name="Tian Q."/>
            <person name="Mei H."/>
            <person name="Zhang T."/>
            <person name="Gao T."/>
            <person name="Zhang H."/>
        </authorList>
    </citation>
    <scope>NUCLEOTIDE SEQUENCE</scope>
    <source>
        <strain evidence="6">KEN1</strain>
    </source>
</reference>
<comment type="caution">
    <text evidence="6">The sequence shown here is derived from an EMBL/GenBank/DDBJ whole genome shotgun (WGS) entry which is preliminary data.</text>
</comment>
<evidence type="ECO:0000256" key="4">
    <source>
        <dbReference type="ARBA" id="ARBA00022723"/>
    </source>
</evidence>
<keyword evidence="2" id="KW-0489">Methyltransferase</keyword>
<dbReference type="EMBL" id="JACGWN010000006">
    <property type="protein sequence ID" value="KAL0446243.1"/>
    <property type="molecule type" value="Genomic_DNA"/>
</dbReference>
<dbReference type="GO" id="GO:0008168">
    <property type="term" value="F:methyltransferase activity"/>
    <property type="evidence" value="ECO:0007669"/>
    <property type="project" value="UniProtKB-KW"/>
</dbReference>
<dbReference type="InterPro" id="IPR005299">
    <property type="entry name" value="MeTrfase_7"/>
</dbReference>
<evidence type="ECO:0000256" key="1">
    <source>
        <dbReference type="ARBA" id="ARBA00007967"/>
    </source>
</evidence>
<comment type="similarity">
    <text evidence="1">Belongs to the methyltransferase superfamily. Type-7 methyltransferase family.</text>
</comment>
<sequence>MGRFSKAEIDSFNLPLHHTVPQEFKVILERSNNYTLERMEILDNPEKRTLPGPKYRASFVRAVFEQLLTNHFGSEKIDELFHQYAKKIAASPMFLDPENEKTLMIFVLLKPKPYDQK</sequence>
<dbReference type="GO" id="GO:0032259">
    <property type="term" value="P:methylation"/>
    <property type="evidence" value="ECO:0007669"/>
    <property type="project" value="UniProtKB-KW"/>
</dbReference>
<dbReference type="AlphaFoldDB" id="A0AAW2WXT2"/>
<evidence type="ECO:0000256" key="3">
    <source>
        <dbReference type="ARBA" id="ARBA00022679"/>
    </source>
</evidence>
<reference evidence="6" key="1">
    <citation type="submission" date="2020-06" db="EMBL/GenBank/DDBJ databases">
        <authorList>
            <person name="Li T."/>
            <person name="Hu X."/>
            <person name="Zhang T."/>
            <person name="Song X."/>
            <person name="Zhang H."/>
            <person name="Dai N."/>
            <person name="Sheng W."/>
            <person name="Hou X."/>
            <person name="Wei L."/>
        </authorList>
    </citation>
    <scope>NUCLEOTIDE SEQUENCE</scope>
    <source>
        <strain evidence="6">KEN1</strain>
        <tissue evidence="6">Leaf</tissue>
    </source>
</reference>
<dbReference type="Pfam" id="PF03492">
    <property type="entry name" value="Methyltransf_7"/>
    <property type="match status" value="1"/>
</dbReference>
<gene>
    <name evidence="6" type="ORF">Slati_1752200</name>
</gene>
<keyword evidence="4" id="KW-0479">Metal-binding</keyword>
<evidence type="ECO:0000313" key="6">
    <source>
        <dbReference type="EMBL" id="KAL0446243.1"/>
    </source>
</evidence>
<dbReference type="PANTHER" id="PTHR31009">
    <property type="entry name" value="S-ADENOSYL-L-METHIONINE:CARBOXYL METHYLTRANSFERASE FAMILY PROTEIN"/>
    <property type="match status" value="1"/>
</dbReference>
<dbReference type="InterPro" id="IPR042086">
    <property type="entry name" value="MeTrfase_capping"/>
</dbReference>
<evidence type="ECO:0000256" key="5">
    <source>
        <dbReference type="ARBA" id="ARBA00022842"/>
    </source>
</evidence>
<proteinExistence type="inferred from homology"/>
<dbReference type="SUPFAM" id="SSF53335">
    <property type="entry name" value="S-adenosyl-L-methionine-dependent methyltransferases"/>
    <property type="match status" value="1"/>
</dbReference>
<evidence type="ECO:0008006" key="7">
    <source>
        <dbReference type="Google" id="ProtNLM"/>
    </source>
</evidence>
<evidence type="ECO:0000256" key="2">
    <source>
        <dbReference type="ARBA" id="ARBA00022603"/>
    </source>
</evidence>
<organism evidence="6">
    <name type="scientific">Sesamum latifolium</name>
    <dbReference type="NCBI Taxonomy" id="2727402"/>
    <lineage>
        <taxon>Eukaryota</taxon>
        <taxon>Viridiplantae</taxon>
        <taxon>Streptophyta</taxon>
        <taxon>Embryophyta</taxon>
        <taxon>Tracheophyta</taxon>
        <taxon>Spermatophyta</taxon>
        <taxon>Magnoliopsida</taxon>
        <taxon>eudicotyledons</taxon>
        <taxon>Gunneridae</taxon>
        <taxon>Pentapetalae</taxon>
        <taxon>asterids</taxon>
        <taxon>lamiids</taxon>
        <taxon>Lamiales</taxon>
        <taxon>Pedaliaceae</taxon>
        <taxon>Sesamum</taxon>
    </lineage>
</organism>
<dbReference type="InterPro" id="IPR029063">
    <property type="entry name" value="SAM-dependent_MTases_sf"/>
</dbReference>
<keyword evidence="5" id="KW-0460">Magnesium</keyword>
<keyword evidence="3" id="KW-0808">Transferase</keyword>
<protein>
    <recommendedName>
        <fullName evidence="7">SAM dependent carboxyl methyltransferase</fullName>
    </recommendedName>
</protein>
<dbReference type="GO" id="GO:0046872">
    <property type="term" value="F:metal ion binding"/>
    <property type="evidence" value="ECO:0007669"/>
    <property type="project" value="UniProtKB-KW"/>
</dbReference>
<dbReference type="Gene3D" id="1.10.1200.270">
    <property type="entry name" value="Methyltransferase, alpha-helical capping domain"/>
    <property type="match status" value="1"/>
</dbReference>
<name>A0AAW2WXT2_9LAMI</name>
<accession>A0AAW2WXT2</accession>